<reference evidence="1" key="1">
    <citation type="journal article" date="2021" name="Proc. Natl. Acad. Sci. U.S.A.">
        <title>A Catalog of Tens of Thousands of Viruses from Human Metagenomes Reveals Hidden Associations with Chronic Diseases.</title>
        <authorList>
            <person name="Tisza M.J."/>
            <person name="Buck C.B."/>
        </authorList>
    </citation>
    <scope>NUCLEOTIDE SEQUENCE</scope>
    <source>
        <strain evidence="1">Ctj9o3</strain>
    </source>
</reference>
<evidence type="ECO:0000313" key="1">
    <source>
        <dbReference type="EMBL" id="DAD79818.1"/>
    </source>
</evidence>
<organism evidence="1">
    <name type="scientific">Myoviridae sp. ctj9o3</name>
    <dbReference type="NCBI Taxonomy" id="2826688"/>
    <lineage>
        <taxon>Viruses</taxon>
        <taxon>Duplodnaviria</taxon>
        <taxon>Heunggongvirae</taxon>
        <taxon>Uroviricota</taxon>
        <taxon>Caudoviricetes</taxon>
    </lineage>
</organism>
<name>A0A8S5MC54_9CAUD</name>
<accession>A0A8S5MC54</accession>
<protein>
    <submittedName>
        <fullName evidence="1">Uncharacterized protein</fullName>
    </submittedName>
</protein>
<dbReference type="EMBL" id="BK014873">
    <property type="protein sequence ID" value="DAD79818.1"/>
    <property type="molecule type" value="Genomic_DNA"/>
</dbReference>
<proteinExistence type="predicted"/>
<sequence>MGKIIIQGSSGGGLDPDEITARASDVLKGKTTIDSDGEVVEGAIERHGTGGENALKIGKNSDSISVSFSAGYYENGNSNDAMPYIKVPYSLLSQTLDIDASKILETYTVAGVKGAIRVSKTNKNHVKTINEGFAWSDDRGLMYVIRTDDNYYIPPVSEGGYNYVGVAEPDLKPENIITGKTIGRVKGSIPVKGGTSHNTNGTRGGYNNETQRFYCDIERGAYINNCWSGYPEIGIHRDVFIQNLGIRPELLRQGYSLFGVQGTLPDYASGRVVFNGATFDGVLVSGVATNSTNKNGVTAIQPGNNPFVFAGAYNTGASFGRFCDREYYILGIQDGGLKLSVLKTNDYGDLHPELKAAYIMKNSIDLTPFSQIKVGYKILIPTTNWRGEAMIKVSMAISGIYGRSNSAYMVEFNNFNATEGIVNEKAHFFRHGDLLGDETDRQRYITLDIRNNRGQNYFMIGASADGEGRTHAMVVFNYIEFIN</sequence>